<accession>A0A0W1ADB7</accession>
<proteinExistence type="predicted"/>
<dbReference type="EMBL" id="LNZB01000036">
    <property type="protein sequence ID" value="KTD79327.1"/>
    <property type="molecule type" value="Genomic_DNA"/>
</dbReference>
<organism evidence="1 2">
    <name type="scientific">Legionella waltersii</name>
    <dbReference type="NCBI Taxonomy" id="66969"/>
    <lineage>
        <taxon>Bacteria</taxon>
        <taxon>Pseudomonadati</taxon>
        <taxon>Pseudomonadota</taxon>
        <taxon>Gammaproteobacteria</taxon>
        <taxon>Legionellales</taxon>
        <taxon>Legionellaceae</taxon>
        <taxon>Legionella</taxon>
    </lineage>
</organism>
<name>A0A0W1ADB7_9GAMM</name>
<dbReference type="STRING" id="66969.Lwal_1399"/>
<dbReference type="AlphaFoldDB" id="A0A0W1ADB7"/>
<keyword evidence="2" id="KW-1185">Reference proteome</keyword>
<protein>
    <recommendedName>
        <fullName evidence="3">Coiled-coil protein</fullName>
    </recommendedName>
</protein>
<gene>
    <name evidence="1" type="ORF">Lwal_1399</name>
</gene>
<sequence>MDEVTVNVRQVHVTDIDSDVPESIVVLDNKLKDMLTTVESKLMNPLAYTGDDLRGYLVSLKNLEKELEGALNGVFTLVNFMSSKDKDFKELFYNGEEMESFSEFLAESLSKLEEAESKN</sequence>
<dbReference type="RefSeq" id="WP_058480102.1">
    <property type="nucleotide sequence ID" value="NZ_CAAAIQ010000007.1"/>
</dbReference>
<evidence type="ECO:0000313" key="1">
    <source>
        <dbReference type="EMBL" id="KTD79327.1"/>
    </source>
</evidence>
<evidence type="ECO:0000313" key="2">
    <source>
        <dbReference type="Proteomes" id="UP000054729"/>
    </source>
</evidence>
<evidence type="ECO:0008006" key="3">
    <source>
        <dbReference type="Google" id="ProtNLM"/>
    </source>
</evidence>
<comment type="caution">
    <text evidence="1">The sequence shown here is derived from an EMBL/GenBank/DDBJ whole genome shotgun (WGS) entry which is preliminary data.</text>
</comment>
<reference evidence="1 2" key="1">
    <citation type="submission" date="2015-11" db="EMBL/GenBank/DDBJ databases">
        <title>Genomic analysis of 38 Legionella species identifies large and diverse effector repertoires.</title>
        <authorList>
            <person name="Burstein D."/>
            <person name="Amaro F."/>
            <person name="Zusman T."/>
            <person name="Lifshitz Z."/>
            <person name="Cohen O."/>
            <person name="Gilbert J.A."/>
            <person name="Pupko T."/>
            <person name="Shuman H.A."/>
            <person name="Segal G."/>
        </authorList>
    </citation>
    <scope>NUCLEOTIDE SEQUENCE [LARGE SCALE GENOMIC DNA]</scope>
    <source>
        <strain evidence="1 2">ATCC 51914</strain>
    </source>
</reference>
<dbReference type="Proteomes" id="UP000054729">
    <property type="component" value="Unassembled WGS sequence"/>
</dbReference>
<dbReference type="PATRIC" id="fig|66969.6.peg.1534"/>